<dbReference type="HOGENOM" id="CLU_3151251_0_0_9"/>
<sequence length="52" mass="6089">MIHDDIRCEWCRSGYCECYGDAEEQEQRETNWPCIGTEDEMIACGQLEQEAL</sequence>
<reference evidence="1 2" key="1">
    <citation type="submission" date="2013-01" db="EMBL/GenBank/DDBJ databases">
        <title>The Genome Sequence of Clostridium bolteae 90B8.</title>
        <authorList>
            <consortium name="The Broad Institute Genome Sequencing Platform"/>
            <person name="Earl A."/>
            <person name="Ward D."/>
            <person name="Feldgarden M."/>
            <person name="Gevers D."/>
            <person name="Courvalin P."/>
            <person name="Lambert T."/>
            <person name="Walker B."/>
            <person name="Young S.K."/>
            <person name="Zeng Q."/>
            <person name="Gargeya S."/>
            <person name="Fitzgerald M."/>
            <person name="Haas B."/>
            <person name="Abouelleil A."/>
            <person name="Alvarado L."/>
            <person name="Arachchi H.M."/>
            <person name="Berlin A.M."/>
            <person name="Chapman S.B."/>
            <person name="Dewar J."/>
            <person name="Goldberg J."/>
            <person name="Griggs A."/>
            <person name="Gujja S."/>
            <person name="Hansen M."/>
            <person name="Howarth C."/>
            <person name="Imamovic A."/>
            <person name="Larimer J."/>
            <person name="McCowan C."/>
            <person name="Murphy C."/>
            <person name="Neiman D."/>
            <person name="Pearson M."/>
            <person name="Priest M."/>
            <person name="Roberts A."/>
            <person name="Saif S."/>
            <person name="Shea T."/>
            <person name="Sisk P."/>
            <person name="Sykes S."/>
            <person name="Wortman J."/>
            <person name="Nusbaum C."/>
            <person name="Birren B."/>
        </authorList>
    </citation>
    <scope>NUCLEOTIDE SEQUENCE [LARGE SCALE GENOMIC DNA]</scope>
    <source>
        <strain evidence="1 2">90B8</strain>
    </source>
</reference>
<evidence type="ECO:0000313" key="2">
    <source>
        <dbReference type="Proteomes" id="UP000013041"/>
    </source>
</evidence>
<dbReference type="AlphaFoldDB" id="R0B174"/>
<proteinExistence type="predicted"/>
<name>R0B174_9FIRM</name>
<organism evidence="1 2">
    <name type="scientific">Enterocloster bolteae 90B8</name>
    <dbReference type="NCBI Taxonomy" id="997897"/>
    <lineage>
        <taxon>Bacteria</taxon>
        <taxon>Bacillati</taxon>
        <taxon>Bacillota</taxon>
        <taxon>Clostridia</taxon>
        <taxon>Lachnospirales</taxon>
        <taxon>Lachnospiraceae</taxon>
        <taxon>Enterocloster</taxon>
    </lineage>
</organism>
<dbReference type="Proteomes" id="UP000013041">
    <property type="component" value="Unassembled WGS sequence"/>
</dbReference>
<accession>R0B174</accession>
<protein>
    <submittedName>
        <fullName evidence="1">Uncharacterized protein</fullName>
    </submittedName>
</protein>
<gene>
    <name evidence="1" type="ORF">HMPREF1097_02618</name>
</gene>
<comment type="caution">
    <text evidence="1">The sequence shown here is derived from an EMBL/GenBank/DDBJ whole genome shotgun (WGS) entry which is preliminary data.</text>
</comment>
<dbReference type="EMBL" id="AGYG01000019">
    <property type="protein sequence ID" value="ENZ38037.1"/>
    <property type="molecule type" value="Genomic_DNA"/>
</dbReference>
<evidence type="ECO:0000313" key="1">
    <source>
        <dbReference type="EMBL" id="ENZ38037.1"/>
    </source>
</evidence>